<dbReference type="Proteomes" id="UP000231701">
    <property type="component" value="Chromosome"/>
</dbReference>
<feature type="signal peptide" evidence="1">
    <location>
        <begin position="1"/>
        <end position="19"/>
    </location>
</feature>
<dbReference type="EMBL" id="CP018799">
    <property type="protein sequence ID" value="ATX80591.1"/>
    <property type="molecule type" value="Genomic_DNA"/>
</dbReference>
<name>A0A2K8L429_MARES</name>
<protein>
    <submittedName>
        <fullName evidence="2">Putative conserved protein YggE, contains kinase-interacting SIMPL domain</fullName>
    </submittedName>
</protein>
<keyword evidence="2" id="KW-0808">Transferase</keyword>
<dbReference type="Pfam" id="PF04402">
    <property type="entry name" value="SIMPL"/>
    <property type="match status" value="1"/>
</dbReference>
<dbReference type="PANTHER" id="PTHR34387">
    <property type="entry name" value="SLR1258 PROTEIN"/>
    <property type="match status" value="1"/>
</dbReference>
<dbReference type="InterPro" id="IPR007497">
    <property type="entry name" value="SIMPL/DUF541"/>
</dbReference>
<evidence type="ECO:0000256" key="1">
    <source>
        <dbReference type="SAM" id="SignalP"/>
    </source>
</evidence>
<dbReference type="RefSeq" id="WP_100278340.1">
    <property type="nucleotide sequence ID" value="NZ_CP018799.1"/>
</dbReference>
<dbReference type="Gene3D" id="3.30.70.2970">
    <property type="entry name" value="Protein of unknown function (DUF541), domain 2"/>
    <property type="match status" value="1"/>
</dbReference>
<evidence type="ECO:0000313" key="3">
    <source>
        <dbReference type="Proteomes" id="UP000231701"/>
    </source>
</evidence>
<accession>A0A2K8L429</accession>
<dbReference type="PANTHER" id="PTHR34387:SF1">
    <property type="entry name" value="PERIPLASMIC IMMUNOGENIC PROTEIN"/>
    <property type="match status" value="1"/>
</dbReference>
<keyword evidence="1" id="KW-0732">Signal</keyword>
<dbReference type="GO" id="GO:0016301">
    <property type="term" value="F:kinase activity"/>
    <property type="evidence" value="ECO:0007669"/>
    <property type="project" value="UniProtKB-KW"/>
</dbReference>
<dbReference type="OrthoDB" id="5293978at2"/>
<organism evidence="2 3">
    <name type="scientific">Mariprofundus aestuarium</name>
    <dbReference type="NCBI Taxonomy" id="1921086"/>
    <lineage>
        <taxon>Bacteria</taxon>
        <taxon>Pseudomonadati</taxon>
        <taxon>Pseudomonadota</taxon>
        <taxon>Candidatius Mariprofundia</taxon>
        <taxon>Mariprofundales</taxon>
        <taxon>Mariprofundaceae</taxon>
        <taxon>Mariprofundus</taxon>
    </lineage>
</organism>
<dbReference type="GO" id="GO:0006974">
    <property type="term" value="P:DNA damage response"/>
    <property type="evidence" value="ECO:0007669"/>
    <property type="project" value="TreeGrafter"/>
</dbReference>
<proteinExistence type="predicted"/>
<dbReference type="KEGG" id="maes:Ga0123461_2186"/>
<dbReference type="Gene3D" id="3.30.110.170">
    <property type="entry name" value="Protein of unknown function (DUF541), domain 1"/>
    <property type="match status" value="1"/>
</dbReference>
<dbReference type="AlphaFoldDB" id="A0A2K8L429"/>
<gene>
    <name evidence="2" type="ORF">Ga0123461_2186</name>
</gene>
<keyword evidence="3" id="KW-1185">Reference proteome</keyword>
<evidence type="ECO:0000313" key="2">
    <source>
        <dbReference type="EMBL" id="ATX80591.1"/>
    </source>
</evidence>
<dbReference type="InterPro" id="IPR052022">
    <property type="entry name" value="26kDa_periplasmic_antigen"/>
</dbReference>
<reference evidence="2 3" key="1">
    <citation type="submission" date="2016-12" db="EMBL/GenBank/DDBJ databases">
        <title>Isolation and genomic insights into novel planktonic Zetaproteobacteria from stratified waters of the Chesapeake Bay.</title>
        <authorList>
            <person name="McAllister S.M."/>
            <person name="Kato S."/>
            <person name="Chan C.S."/>
            <person name="Chiu B.K."/>
            <person name="Field E.K."/>
        </authorList>
    </citation>
    <scope>NUCLEOTIDE SEQUENCE [LARGE SCALE GENOMIC DNA]</scope>
    <source>
        <strain evidence="2 3">CP-5</strain>
    </source>
</reference>
<keyword evidence="2" id="KW-0418">Kinase</keyword>
<sequence>MRYLLMLSLLLFTPALAQAESDQPAGTRINISASAETEIPNDEMVITFRVEKEGKHANEIRQHVNRVSAAIQKRMKSERGVKMKTTDRTMQPVWHHPKNMTRIRTAWRMTQTEQITSSNLDAVPEWLDAIEAEGANLANLQFRVSRNSSLETQALLRLQAIKAFRAKAATIARGVDARSFRIIRLNSSSHTPQPVMYRAEMAMMAKAAEASAPPALSAGEGLVRVTVNGEIEVPFTDFPVAR</sequence>
<feature type="chain" id="PRO_5015004734" evidence="1">
    <location>
        <begin position="20"/>
        <end position="242"/>
    </location>
</feature>